<dbReference type="InterPro" id="IPR013396">
    <property type="entry name" value="CRISPR-assoc_prot_Csy4"/>
</dbReference>
<proteinExistence type="predicted"/>
<dbReference type="NCBIfam" id="TIGR02563">
    <property type="entry name" value="cas_Csy4"/>
    <property type="match status" value="1"/>
</dbReference>
<dbReference type="GO" id="GO:0043571">
    <property type="term" value="P:maintenance of CRISPR repeat elements"/>
    <property type="evidence" value="ECO:0007669"/>
    <property type="project" value="InterPro"/>
</dbReference>
<protein>
    <submittedName>
        <fullName evidence="1">Type I-F CRISPR-associated endoribonuclease Cas6/Csy4</fullName>
    </submittedName>
</protein>
<dbReference type="CDD" id="cd09739">
    <property type="entry name" value="Cas6_I-F"/>
    <property type="match status" value="1"/>
</dbReference>
<sequence length="231" mass="26440">MNYYQEVTLLPDSTVPLDFLWQKVYQQIHIALADNKTSQGHSAIAVAFPEYGSVGFRLGRKIRLHATTQSELEQLNLQKWLARLMDYAHIKSIQAIPEQHVQVSYIRKHVKGLSRIEADMQQKARLWSEKSGQPLEQCLKTLSESKPKANNRLPFIWVESLHARDKQVESRPFPLFIERIEATQKQIGVFSCYGLSQATSGSVCLATVPHFWPLLFALLKLVSKSVGYNYQ</sequence>
<name>A0AAJ4TH21_PRORE</name>
<reference evidence="1" key="1">
    <citation type="submission" date="2021-06" db="EMBL/GenBank/DDBJ databases">
        <title>Emergence of genetically related NDM-1-producing Providencia rettgeri strains in Argentina.</title>
        <authorList>
            <person name="Pasteran F."/>
            <person name="Meo A."/>
            <person name="Gomez S."/>
            <person name="Derdoy L."/>
            <person name="Albronoz E."/>
            <person name="Faccone D."/>
            <person name="Guerriero L."/>
            <person name="Archuby D."/>
            <person name="Tarzia A."/>
            <person name="Lopez M."/>
            <person name="Corso A."/>
        </authorList>
    </citation>
    <scope>NUCLEOTIDE SEQUENCE</scope>
    <source>
        <strain evidence="1">PreM15628</strain>
    </source>
</reference>
<dbReference type="GO" id="GO:0004519">
    <property type="term" value="F:endonuclease activity"/>
    <property type="evidence" value="ECO:0007669"/>
    <property type="project" value="InterPro"/>
</dbReference>
<dbReference type="AlphaFoldDB" id="A0AAJ4TH21"/>
<dbReference type="EMBL" id="CP076405">
    <property type="protein sequence ID" value="QWQ19430.2"/>
    <property type="molecule type" value="Genomic_DNA"/>
</dbReference>
<evidence type="ECO:0000313" key="1">
    <source>
        <dbReference type="EMBL" id="QWQ19430.2"/>
    </source>
</evidence>
<dbReference type="Gene3D" id="3.30.70.2540">
    <property type="entry name" value="CRISPR-associated endoribonuclease Cas6/Csy4"/>
    <property type="match status" value="1"/>
</dbReference>
<organism evidence="1 2">
    <name type="scientific">Providencia rettgeri</name>
    <dbReference type="NCBI Taxonomy" id="587"/>
    <lineage>
        <taxon>Bacteria</taxon>
        <taxon>Pseudomonadati</taxon>
        <taxon>Pseudomonadota</taxon>
        <taxon>Gammaproteobacteria</taxon>
        <taxon>Enterobacterales</taxon>
        <taxon>Morganellaceae</taxon>
        <taxon>Providencia</taxon>
    </lineage>
</organism>
<accession>A0AAJ4TH21</accession>
<dbReference type="Proteomes" id="UP000682358">
    <property type="component" value="Chromosome"/>
</dbReference>
<gene>
    <name evidence="1" type="primary">cas6f</name>
    <name evidence="1" type="ORF">KOF27_12365</name>
</gene>
<dbReference type="Pfam" id="PF09618">
    <property type="entry name" value="Cas_Csy4"/>
    <property type="match status" value="1"/>
</dbReference>
<evidence type="ECO:0000313" key="2">
    <source>
        <dbReference type="Proteomes" id="UP000682358"/>
    </source>
</evidence>
<dbReference type="InterPro" id="IPR042564">
    <property type="entry name" value="CRISPR-Cas6/Csy4_sf"/>
</dbReference>